<dbReference type="PROSITE" id="PS51379">
    <property type="entry name" value="4FE4S_FER_2"/>
    <property type="match status" value="1"/>
</dbReference>
<dbReference type="Pfam" id="PF02913">
    <property type="entry name" value="FAD-oxidase_C"/>
    <property type="match status" value="1"/>
</dbReference>
<keyword evidence="3" id="KW-0479">Metal-binding</keyword>
<dbReference type="Proteomes" id="UP001183794">
    <property type="component" value="Unassembled WGS sequence"/>
</dbReference>
<keyword evidence="7" id="KW-0411">Iron-sulfur</keyword>
<dbReference type="Gene3D" id="3.30.70.2740">
    <property type="match status" value="1"/>
</dbReference>
<dbReference type="PANTHER" id="PTHR11748">
    <property type="entry name" value="D-LACTATE DEHYDROGENASE"/>
    <property type="match status" value="1"/>
</dbReference>
<accession>A0ABU2B495</accession>
<dbReference type="InterPro" id="IPR017900">
    <property type="entry name" value="4Fe4S_Fe_S_CS"/>
</dbReference>
<dbReference type="InterPro" id="IPR036318">
    <property type="entry name" value="FAD-bd_PCMH-like_sf"/>
</dbReference>
<dbReference type="EMBL" id="JAVDYJ010000001">
    <property type="protein sequence ID" value="MDR7348437.1"/>
    <property type="molecule type" value="Genomic_DNA"/>
</dbReference>
<evidence type="ECO:0000313" key="11">
    <source>
        <dbReference type="Proteomes" id="UP001183794"/>
    </source>
</evidence>
<evidence type="ECO:0000256" key="6">
    <source>
        <dbReference type="ARBA" id="ARBA00023004"/>
    </source>
</evidence>
<dbReference type="PANTHER" id="PTHR11748:SF119">
    <property type="entry name" value="D-2-HYDROXYGLUTARATE DEHYDROGENASE"/>
    <property type="match status" value="1"/>
</dbReference>
<dbReference type="InterPro" id="IPR004113">
    <property type="entry name" value="FAD-bd_oxidored_4_C"/>
</dbReference>
<evidence type="ECO:0000256" key="1">
    <source>
        <dbReference type="ARBA" id="ARBA00001974"/>
    </source>
</evidence>
<evidence type="ECO:0000256" key="3">
    <source>
        <dbReference type="ARBA" id="ARBA00022723"/>
    </source>
</evidence>
<dbReference type="InterPro" id="IPR004017">
    <property type="entry name" value="Cys_rich_dom"/>
</dbReference>
<proteinExistence type="predicted"/>
<comment type="caution">
    <text evidence="10">The sequence shown here is derived from an EMBL/GenBank/DDBJ whole genome shotgun (WGS) entry which is preliminary data.</text>
</comment>
<feature type="domain" description="4Fe-4S ferredoxin-type" evidence="8">
    <location>
        <begin position="449"/>
        <end position="479"/>
    </location>
</feature>
<dbReference type="Pfam" id="PF02754">
    <property type="entry name" value="CCG"/>
    <property type="match status" value="1"/>
</dbReference>
<dbReference type="InterPro" id="IPR016166">
    <property type="entry name" value="FAD-bd_PCMH"/>
</dbReference>
<keyword evidence="5" id="KW-0560">Oxidoreductase</keyword>
<dbReference type="InterPro" id="IPR016169">
    <property type="entry name" value="FAD-bd_PCMH_sub2"/>
</dbReference>
<dbReference type="SUPFAM" id="SSF55103">
    <property type="entry name" value="FAD-linked oxidases, C-terminal domain"/>
    <property type="match status" value="1"/>
</dbReference>
<keyword evidence="11" id="KW-1185">Reference proteome</keyword>
<sequence>MQWGTTADNVVELTIMRADGELVTLGHGTVSDPNLEKQLIALRDENLAMLRTELGRFPRQVSGYGLHHLTQEAGFDVAKAFVGSEGTSGIVVEAVVRLVERPAASALAVMAFESVFDAAGAAPLAKRAGASTAEGMGSDLLDALWMSKGDTGADELLPGAHGNPRPAGGWLYCETTGDSPEQAGQRAAALVRKFESESSHRLVDSVVVSDHQEVRQLWKIRESAAGLVTRLPDGREAWPSWEDSAVPPEKLADYLRDLYGLLDKHGLEGVPFGHFGDGCVHIRISFTPGTDAGMATYRTFMEEAAATVARYDGSLSGEHGDGRARSELLPLMYSPDALSAFTRFKQIFDPTGLFNPGILVDPEALDDNLRPGPGQRKKEFIPLHALSRDGGSLVNAVNRCAGVGLCRTESDAMCPSFQITGDEVHSTRGRARVLSEMLRGEVFTEGTDSEQVKDALDLCLSCHACASECPVNVDMATYKSEFLHQHYQKRRRPMAHYSMGWLPLTSHLLHRIPGAAWFADKALRIRPVEQLVKRLGGIDPSRKMINFASSSFQSRARRRRRNTQVEHTRGKVILWPDSFTNHLDPAVPMDALEVLEALGYEVTVPQGFICCGLTWHSTGQLDTAQKVITRTLDQLEDNLDGETPVVCLEPSCAAMLIDTAPELLPDDARAHSLAQQVVSFSEFLTSHKQAGGIWPFEKLQMDALSQTHCHERSRGGHDATSSVLEDVGVNEESIQTGCCGLAGNWGFEPGHAQMSRDLGERELFPRVRAATQGEAILADGFSCRTQIEEGTGVRGKHLAQLLKNALHR</sequence>
<evidence type="ECO:0000256" key="7">
    <source>
        <dbReference type="ARBA" id="ARBA00023014"/>
    </source>
</evidence>
<keyword evidence="6" id="KW-0408">Iron</keyword>
<evidence type="ECO:0000259" key="8">
    <source>
        <dbReference type="PROSITE" id="PS51379"/>
    </source>
</evidence>
<dbReference type="PROSITE" id="PS00198">
    <property type="entry name" value="4FE4S_FER_1"/>
    <property type="match status" value="1"/>
</dbReference>
<dbReference type="InterPro" id="IPR016171">
    <property type="entry name" value="Vanillyl_alc_oxidase_C-sub2"/>
</dbReference>
<organism evidence="10 11">
    <name type="scientific">Enteractinococcus fodinae</name>
    <dbReference type="NCBI Taxonomy" id="684663"/>
    <lineage>
        <taxon>Bacteria</taxon>
        <taxon>Bacillati</taxon>
        <taxon>Actinomycetota</taxon>
        <taxon>Actinomycetes</taxon>
        <taxon>Micrococcales</taxon>
        <taxon>Micrococcaceae</taxon>
    </lineage>
</organism>
<keyword evidence="2" id="KW-0285">Flavoprotein</keyword>
<gene>
    <name evidence="10" type="ORF">J2S62_002694</name>
</gene>
<feature type="domain" description="FAD-binding PCMH-type" evidence="9">
    <location>
        <begin position="1"/>
        <end position="101"/>
    </location>
</feature>
<keyword evidence="4" id="KW-0274">FAD</keyword>
<evidence type="ECO:0000256" key="5">
    <source>
        <dbReference type="ARBA" id="ARBA00023002"/>
    </source>
</evidence>
<dbReference type="Pfam" id="PF13183">
    <property type="entry name" value="Fer4_8"/>
    <property type="match status" value="1"/>
</dbReference>
<evidence type="ECO:0000256" key="2">
    <source>
        <dbReference type="ARBA" id="ARBA00022630"/>
    </source>
</evidence>
<dbReference type="SUPFAM" id="SSF56176">
    <property type="entry name" value="FAD-binding/transporter-associated domain-like"/>
    <property type="match status" value="1"/>
</dbReference>
<evidence type="ECO:0000259" key="9">
    <source>
        <dbReference type="PROSITE" id="PS51387"/>
    </source>
</evidence>
<dbReference type="InterPro" id="IPR017896">
    <property type="entry name" value="4Fe4S_Fe-S-bd"/>
</dbReference>
<protein>
    <submittedName>
        <fullName evidence="10">Fe-S oxidoreductase/FAD/FMN-containing dehydrogenase</fullName>
    </submittedName>
</protein>
<dbReference type="Gene3D" id="1.10.45.10">
    <property type="entry name" value="Vanillyl-alcohol Oxidase, Chain A, domain 4"/>
    <property type="match status" value="1"/>
</dbReference>
<dbReference type="Gene3D" id="1.10.1060.10">
    <property type="entry name" value="Alpha-helical ferredoxin"/>
    <property type="match status" value="1"/>
</dbReference>
<comment type="cofactor">
    <cofactor evidence="1">
        <name>FAD</name>
        <dbReference type="ChEBI" id="CHEBI:57692"/>
    </cofactor>
</comment>
<evidence type="ECO:0000256" key="4">
    <source>
        <dbReference type="ARBA" id="ARBA00022827"/>
    </source>
</evidence>
<dbReference type="InterPro" id="IPR016164">
    <property type="entry name" value="FAD-linked_Oxase-like_C"/>
</dbReference>
<reference evidence="10 11" key="1">
    <citation type="submission" date="2023-07" db="EMBL/GenBank/DDBJ databases">
        <title>Sequencing the genomes of 1000 actinobacteria strains.</title>
        <authorList>
            <person name="Klenk H.-P."/>
        </authorList>
    </citation>
    <scope>NUCLEOTIDE SEQUENCE [LARGE SCALE GENOMIC DNA]</scope>
    <source>
        <strain evidence="10 11">DSM 22966</strain>
    </source>
</reference>
<dbReference type="PROSITE" id="PS51387">
    <property type="entry name" value="FAD_PCMH"/>
    <property type="match status" value="1"/>
</dbReference>
<dbReference type="InterPro" id="IPR009051">
    <property type="entry name" value="Helical_ferredxn"/>
</dbReference>
<dbReference type="Gene3D" id="3.30.465.10">
    <property type="match status" value="1"/>
</dbReference>
<evidence type="ECO:0000313" key="10">
    <source>
        <dbReference type="EMBL" id="MDR7348437.1"/>
    </source>
</evidence>
<name>A0ABU2B495_9MICC</name>
<dbReference type="SUPFAM" id="SSF46548">
    <property type="entry name" value="alpha-helical ferredoxin"/>
    <property type="match status" value="1"/>
</dbReference>